<comment type="similarity">
    <text evidence="1 4">Belongs to the glycosyl hydrolase 43 family.</text>
</comment>
<evidence type="ECO:0000256" key="5">
    <source>
        <dbReference type="SAM" id="MobiDB-lite"/>
    </source>
</evidence>
<keyword evidence="8" id="KW-1185">Reference proteome</keyword>
<proteinExistence type="inferred from homology"/>
<organism evidence="7 8">
    <name type="scientific">Streptomyces gottesmaniae</name>
    <dbReference type="NCBI Taxonomy" id="3075518"/>
    <lineage>
        <taxon>Bacteria</taxon>
        <taxon>Bacillati</taxon>
        <taxon>Actinomycetota</taxon>
        <taxon>Actinomycetes</taxon>
        <taxon>Kitasatosporales</taxon>
        <taxon>Streptomycetaceae</taxon>
        <taxon>Streptomyces</taxon>
    </lineage>
</organism>
<evidence type="ECO:0000256" key="4">
    <source>
        <dbReference type="RuleBase" id="RU361187"/>
    </source>
</evidence>
<accession>A0ABU2ZBJ8</accession>
<feature type="region of interest" description="Disordered" evidence="5">
    <location>
        <begin position="311"/>
        <end position="343"/>
    </location>
</feature>
<dbReference type="PANTHER" id="PTHR42812:SF12">
    <property type="entry name" value="BETA-XYLOSIDASE-RELATED"/>
    <property type="match status" value="1"/>
</dbReference>
<dbReference type="SUPFAM" id="SSF75005">
    <property type="entry name" value="Arabinanase/levansucrase/invertase"/>
    <property type="match status" value="1"/>
</dbReference>
<dbReference type="InterPro" id="IPR006710">
    <property type="entry name" value="Glyco_hydro_43"/>
</dbReference>
<reference evidence="7" key="1">
    <citation type="submission" date="2024-05" db="EMBL/GenBank/DDBJ databases">
        <title>30 novel species of actinomycetes from the DSMZ collection.</title>
        <authorList>
            <person name="Nouioui I."/>
        </authorList>
    </citation>
    <scope>NUCLEOTIDE SEQUENCE</scope>
    <source>
        <strain evidence="7">DSM 3412</strain>
    </source>
</reference>
<keyword evidence="3 4" id="KW-0326">Glycosidase</keyword>
<comment type="caution">
    <text evidence="7">The sequence shown here is derived from an EMBL/GenBank/DDBJ whole genome shotgun (WGS) entry which is preliminary data.</text>
</comment>
<evidence type="ECO:0000256" key="3">
    <source>
        <dbReference type="ARBA" id="ARBA00023295"/>
    </source>
</evidence>
<feature type="compositionally biased region" description="Low complexity" evidence="5">
    <location>
        <begin position="311"/>
        <end position="330"/>
    </location>
</feature>
<dbReference type="SUPFAM" id="SSF49899">
    <property type="entry name" value="Concanavalin A-like lectins/glucanases"/>
    <property type="match status" value="1"/>
</dbReference>
<gene>
    <name evidence="7" type="ORF">RM704_42080</name>
</gene>
<evidence type="ECO:0000259" key="6">
    <source>
        <dbReference type="Pfam" id="PF17851"/>
    </source>
</evidence>
<dbReference type="InterPro" id="IPR051795">
    <property type="entry name" value="Glycosyl_Hydrlase_43"/>
</dbReference>
<sequence length="544" mass="59977">MTVARNPVIRGFAPDPSLIRVGEWYYVATSSFEWFPTIPLHRSRDLAHWEYAGHVRGAAPGGSLRGVPDSAGIWAPSLSWDGERFWVVYTIVRSVGTRYFDLDTYVSTATAVGGEWSAPRRVASHGFDPALFHHEGRLWLLNMQSDHRPGGRRFAGIVLTELDRSTLRPLGDTHLLLQHDRLIEGPKLLIRDGWFYLVLAEGGTGVEHGVRVARSRALTGPYELDDLPLLTTRDDPKVPLQKAGHAELVRTPTGEWFLSHLTARPLDTARGIRCTLGRETAVQAVTWDSEGWPRLRQGGWHPAVEVEVPAAGAPTSGAPDGAAPAATPETVRTSSEGLPTWPWSSLRAEPDASWVDTTTRPGWIRLRGRQGPESLWDQSVLAQRITEHRAEVEVTVEARPRTFGEAAGLTLRYNTDSYLSLDLTWAEPEGEPQRGQQWRGEGRTVLSLLERDGDGARQVAVVEVEPGRPITLGASVDGAEARFWYLRDGLRTPVGPPLDFTHLSDDYGPRLRFTGTLAGIHAQDLVAAEFTADFSGFRLVCGAE</sequence>
<dbReference type="Gene3D" id="2.115.10.20">
    <property type="entry name" value="Glycosyl hydrolase domain, family 43"/>
    <property type="match status" value="1"/>
</dbReference>
<evidence type="ECO:0000313" key="8">
    <source>
        <dbReference type="Proteomes" id="UP001180737"/>
    </source>
</evidence>
<feature type="domain" description="Beta-xylosidase C-terminal Concanavalin A-like" evidence="6">
    <location>
        <begin position="343"/>
        <end position="538"/>
    </location>
</feature>
<dbReference type="Gene3D" id="2.60.120.200">
    <property type="match status" value="1"/>
</dbReference>
<evidence type="ECO:0000256" key="1">
    <source>
        <dbReference type="ARBA" id="ARBA00009865"/>
    </source>
</evidence>
<dbReference type="InterPro" id="IPR023296">
    <property type="entry name" value="Glyco_hydro_beta-prop_sf"/>
</dbReference>
<keyword evidence="2 4" id="KW-0378">Hydrolase</keyword>
<evidence type="ECO:0000313" key="7">
    <source>
        <dbReference type="EMBL" id="MDT0573967.1"/>
    </source>
</evidence>
<name>A0ABU2ZBJ8_9ACTN</name>
<evidence type="ECO:0000256" key="2">
    <source>
        <dbReference type="ARBA" id="ARBA00022801"/>
    </source>
</evidence>
<dbReference type="Pfam" id="PF04616">
    <property type="entry name" value="Glyco_hydro_43"/>
    <property type="match status" value="1"/>
</dbReference>
<dbReference type="EMBL" id="JAVRFJ010000061">
    <property type="protein sequence ID" value="MDT0573967.1"/>
    <property type="molecule type" value="Genomic_DNA"/>
</dbReference>
<dbReference type="PANTHER" id="PTHR42812">
    <property type="entry name" value="BETA-XYLOSIDASE"/>
    <property type="match status" value="1"/>
</dbReference>
<dbReference type="InterPro" id="IPR013320">
    <property type="entry name" value="ConA-like_dom_sf"/>
</dbReference>
<dbReference type="Proteomes" id="UP001180737">
    <property type="component" value="Unassembled WGS sequence"/>
</dbReference>
<dbReference type="RefSeq" id="WP_033531535.1">
    <property type="nucleotide sequence ID" value="NZ_JAVRFJ010000061.1"/>
</dbReference>
<dbReference type="Pfam" id="PF17851">
    <property type="entry name" value="GH43_C2"/>
    <property type="match status" value="1"/>
</dbReference>
<dbReference type="InterPro" id="IPR041542">
    <property type="entry name" value="GH43_C2"/>
</dbReference>
<protein>
    <submittedName>
        <fullName evidence="7">Family 43 glycosylhydrolase</fullName>
    </submittedName>
</protein>